<name>A0ABP4YJT2_9ACTN</name>
<accession>A0ABP4YJT2</accession>
<dbReference type="RefSeq" id="WP_344134671.1">
    <property type="nucleotide sequence ID" value="NZ_BAAALT010000141.1"/>
</dbReference>
<sequence length="83" mass="8786">MTITLPDDLADALAAEARSTGIPVSRLIASAAESELRRRIGRQVVREWEAEHGSFTPEELAAVRAELAAADAEALDPSRSSAA</sequence>
<proteinExistence type="predicted"/>
<comment type="caution">
    <text evidence="2">The sequence shown here is derived from an EMBL/GenBank/DDBJ whole genome shotgun (WGS) entry which is preliminary data.</text>
</comment>
<protein>
    <recommendedName>
        <fullName evidence="1">CopG-like ribbon-helix-helix domain-containing protein</fullName>
    </recommendedName>
</protein>
<dbReference type="Pfam" id="PF07878">
    <property type="entry name" value="RHH_5"/>
    <property type="match status" value="1"/>
</dbReference>
<reference evidence="3" key="1">
    <citation type="journal article" date="2019" name="Int. J. Syst. Evol. Microbiol.">
        <title>The Global Catalogue of Microorganisms (GCM) 10K type strain sequencing project: providing services to taxonomists for standard genome sequencing and annotation.</title>
        <authorList>
            <consortium name="The Broad Institute Genomics Platform"/>
            <consortium name="The Broad Institute Genome Sequencing Center for Infectious Disease"/>
            <person name="Wu L."/>
            <person name="Ma J."/>
        </authorList>
    </citation>
    <scope>NUCLEOTIDE SEQUENCE [LARGE SCALE GENOMIC DNA]</scope>
    <source>
        <strain evidence="3">JCM 13250</strain>
    </source>
</reference>
<feature type="domain" description="CopG-like ribbon-helix-helix" evidence="1">
    <location>
        <begin position="2"/>
        <end position="38"/>
    </location>
</feature>
<keyword evidence="3" id="KW-1185">Reference proteome</keyword>
<dbReference type="Proteomes" id="UP001500218">
    <property type="component" value="Unassembled WGS sequence"/>
</dbReference>
<dbReference type="InterPro" id="IPR012869">
    <property type="entry name" value="RHH_5"/>
</dbReference>
<dbReference type="EMBL" id="BAAALT010000141">
    <property type="protein sequence ID" value="GAA1816150.1"/>
    <property type="molecule type" value="Genomic_DNA"/>
</dbReference>
<gene>
    <name evidence="2" type="ORF">GCM10009682_41340</name>
</gene>
<organism evidence="2 3">
    <name type="scientific">Luedemannella flava</name>
    <dbReference type="NCBI Taxonomy" id="349316"/>
    <lineage>
        <taxon>Bacteria</taxon>
        <taxon>Bacillati</taxon>
        <taxon>Actinomycetota</taxon>
        <taxon>Actinomycetes</taxon>
        <taxon>Micromonosporales</taxon>
        <taxon>Micromonosporaceae</taxon>
        <taxon>Luedemannella</taxon>
    </lineage>
</organism>
<evidence type="ECO:0000313" key="2">
    <source>
        <dbReference type="EMBL" id="GAA1816150.1"/>
    </source>
</evidence>
<evidence type="ECO:0000259" key="1">
    <source>
        <dbReference type="Pfam" id="PF07878"/>
    </source>
</evidence>
<evidence type="ECO:0000313" key="3">
    <source>
        <dbReference type="Proteomes" id="UP001500218"/>
    </source>
</evidence>